<reference evidence="2 3" key="1">
    <citation type="submission" date="2022-05" db="EMBL/GenBank/DDBJ databases">
        <title>Sporolactobacillus sp nov CPB3-1, isolated from tree bark (Mangifera indica L.).</title>
        <authorList>
            <person name="Phuengjayaem S."/>
            <person name="Tanasupawat S."/>
        </authorList>
    </citation>
    <scope>NUCLEOTIDE SEQUENCE [LARGE SCALE GENOMIC DNA]</scope>
    <source>
        <strain evidence="2 3">CPB3-1</strain>
    </source>
</reference>
<proteinExistence type="predicted"/>
<dbReference type="EMBL" id="JAMAST010000005">
    <property type="protein sequence ID" value="MCL1631599.1"/>
    <property type="molecule type" value="Genomic_DNA"/>
</dbReference>
<evidence type="ECO:0000313" key="2">
    <source>
        <dbReference type="EMBL" id="MCL1631599.1"/>
    </source>
</evidence>
<name>A0ABT0M9Q8_9BACL</name>
<dbReference type="Pfam" id="PF02624">
    <property type="entry name" value="YcaO"/>
    <property type="match status" value="1"/>
</dbReference>
<sequence length="367" mass="42481">MYLINNHSNGMPFLLYSVNIEDAKFPSVDTYETSILSVTIKNATGNSVDFNKRNSLFAAFGEFNERLSMYHSTQNSIPKIQAFSMNETPSTFIEPTKIYLNLNMKSLSGYDKEFQDSCGVASQINSNASMLASLLEFAERQSLIATWLGKQKRKRYKFKDILYHLNQNDILFSKTQTLMNKFSYFECYDISIFSNIYVLFIIGFNSEHYALGLSAGNSFLDAYSGALKEFFQCYFASQRIIGNTSAEKIDLYKDYYLNITIQDFYDSYKFLEESDTLYLHENDLFDLTDNQLCIQAILESFKMLGIHSYIVSIPPHNKQTRLKITKVYSPDAFPHMYVPLLEPERYRICKLLNMNKFPNKGKQIPFP</sequence>
<feature type="domain" description="YcaO" evidence="1">
    <location>
        <begin position="114"/>
        <end position="330"/>
    </location>
</feature>
<dbReference type="RefSeq" id="WP_249099909.1">
    <property type="nucleotide sequence ID" value="NZ_JAMAST010000005.1"/>
</dbReference>
<evidence type="ECO:0000313" key="3">
    <source>
        <dbReference type="Proteomes" id="UP001203004"/>
    </source>
</evidence>
<organism evidence="2 3">
    <name type="scientific">Sporolactobacillus mangiferae</name>
    <dbReference type="NCBI Taxonomy" id="2940498"/>
    <lineage>
        <taxon>Bacteria</taxon>
        <taxon>Bacillati</taxon>
        <taxon>Bacillota</taxon>
        <taxon>Bacilli</taxon>
        <taxon>Bacillales</taxon>
        <taxon>Sporolactobacillaceae</taxon>
        <taxon>Sporolactobacillus</taxon>
    </lineage>
</organism>
<dbReference type="Proteomes" id="UP001203004">
    <property type="component" value="Unassembled WGS sequence"/>
</dbReference>
<comment type="caution">
    <text evidence="2">The sequence shown here is derived from an EMBL/GenBank/DDBJ whole genome shotgun (WGS) entry which is preliminary data.</text>
</comment>
<evidence type="ECO:0000259" key="1">
    <source>
        <dbReference type="Pfam" id="PF02624"/>
    </source>
</evidence>
<keyword evidence="3" id="KW-1185">Reference proteome</keyword>
<gene>
    <name evidence="2" type="ORF">M3N64_06505</name>
</gene>
<protein>
    <submittedName>
        <fullName evidence="2">YcaO-like family protein</fullName>
    </submittedName>
</protein>
<accession>A0ABT0M9Q8</accession>
<dbReference type="InterPro" id="IPR003776">
    <property type="entry name" value="YcaO-like_dom"/>
</dbReference>